<gene>
    <name evidence="1" type="ORF">NF867_09985</name>
</gene>
<dbReference type="PANTHER" id="PTHR38436">
    <property type="entry name" value="POLYKETIDE CYCLASE SNOAL-LIKE DOMAIN"/>
    <property type="match status" value="1"/>
</dbReference>
<dbReference type="RefSeq" id="WP_252587695.1">
    <property type="nucleotide sequence ID" value="NZ_JAMWYS010000033.1"/>
</dbReference>
<comment type="caution">
    <text evidence="1">The sequence shown here is derived from an EMBL/GenBank/DDBJ whole genome shotgun (WGS) entry which is preliminary data.</text>
</comment>
<sequence length="134" mass="15327">MRNINSTHLYNWFEEVWNKGQRNAIANLLTEEFVSHGLGVDGQYNGINGFLEFYDDFRRQFANVHVDIEAVLGDEDMESAFCRVTATHIESGKEVTFSGIAMAKIKDGKIEQAWNSYDFLTMYQQLGHSLTPPQ</sequence>
<dbReference type="InterPro" id="IPR032710">
    <property type="entry name" value="NTF2-like_dom_sf"/>
</dbReference>
<proteinExistence type="predicted"/>
<protein>
    <submittedName>
        <fullName evidence="1">Ester cyclase</fullName>
    </submittedName>
</protein>
<accession>A0A9X2F1Z5</accession>
<organism evidence="1 2">
    <name type="scientific">Solitalea agri</name>
    <dbReference type="NCBI Taxonomy" id="2953739"/>
    <lineage>
        <taxon>Bacteria</taxon>
        <taxon>Pseudomonadati</taxon>
        <taxon>Bacteroidota</taxon>
        <taxon>Sphingobacteriia</taxon>
        <taxon>Sphingobacteriales</taxon>
        <taxon>Sphingobacteriaceae</taxon>
        <taxon>Solitalea</taxon>
    </lineage>
</organism>
<name>A0A9X2F1Z5_9SPHI</name>
<evidence type="ECO:0000313" key="2">
    <source>
        <dbReference type="Proteomes" id="UP001155182"/>
    </source>
</evidence>
<dbReference type="PANTHER" id="PTHR38436:SF1">
    <property type="entry name" value="ESTER CYCLASE"/>
    <property type="match status" value="1"/>
</dbReference>
<dbReference type="Proteomes" id="UP001155182">
    <property type="component" value="Unassembled WGS sequence"/>
</dbReference>
<keyword evidence="2" id="KW-1185">Reference proteome</keyword>
<dbReference type="InterPro" id="IPR009959">
    <property type="entry name" value="Cyclase_SnoaL-like"/>
</dbReference>
<reference evidence="1" key="1">
    <citation type="submission" date="2022-06" db="EMBL/GenBank/DDBJ databases">
        <title>Solitalea sp. MAHUQ-68 isolated from rhizospheric soil.</title>
        <authorList>
            <person name="Huq M.A."/>
        </authorList>
    </citation>
    <scope>NUCLEOTIDE SEQUENCE</scope>
    <source>
        <strain evidence="1">MAHUQ-68</strain>
    </source>
</reference>
<dbReference type="Gene3D" id="3.10.450.50">
    <property type="match status" value="1"/>
</dbReference>
<dbReference type="Pfam" id="PF07366">
    <property type="entry name" value="SnoaL"/>
    <property type="match status" value="1"/>
</dbReference>
<evidence type="ECO:0000313" key="1">
    <source>
        <dbReference type="EMBL" id="MCO4293192.1"/>
    </source>
</evidence>
<dbReference type="GO" id="GO:0030638">
    <property type="term" value="P:polyketide metabolic process"/>
    <property type="evidence" value="ECO:0007669"/>
    <property type="project" value="InterPro"/>
</dbReference>
<dbReference type="EMBL" id="JAMWYS010000033">
    <property type="protein sequence ID" value="MCO4293192.1"/>
    <property type="molecule type" value="Genomic_DNA"/>
</dbReference>
<dbReference type="AlphaFoldDB" id="A0A9X2F1Z5"/>
<dbReference type="SUPFAM" id="SSF54427">
    <property type="entry name" value="NTF2-like"/>
    <property type="match status" value="1"/>
</dbReference>